<comment type="caution">
    <text evidence="2">The sequence shown here is derived from an EMBL/GenBank/DDBJ whole genome shotgun (WGS) entry which is preliminary data.</text>
</comment>
<evidence type="ECO:0000256" key="1">
    <source>
        <dbReference type="SAM" id="Phobius"/>
    </source>
</evidence>
<gene>
    <name evidence="2" type="ORF">NKR23_g7953</name>
</gene>
<dbReference type="PANTHER" id="PTHR37577:SF1">
    <property type="entry name" value="INTEGRAL MEMBRANE PROTEIN"/>
    <property type="match status" value="1"/>
</dbReference>
<proteinExistence type="predicted"/>
<dbReference type="InterPro" id="IPR053018">
    <property type="entry name" value="Elsinochrome_Biosynth-Asso"/>
</dbReference>
<keyword evidence="3" id="KW-1185">Reference proteome</keyword>
<name>A0AA38VD75_9PEZI</name>
<dbReference type="PANTHER" id="PTHR37577">
    <property type="entry name" value="INTEGRAL MEMBRANE PROTEIN"/>
    <property type="match status" value="1"/>
</dbReference>
<sequence>MKASTGCIYIAESRPDVASLQIVITFASQAFLSLCLATWFFFVSQNGGLTINHPQGSVEYDIEVSWIEFVADLLMMGNDFQMLLGIFYMAHAFFCADDLDVYHTHLIFDIVSFVGVSNAAALICWSYSTAKIPAHRSKYGSSSTHNGSDGRIPRLFLRHLVTCIFGTLFLGLTALVALQLSQWDADAVPGRCYKTNMMGPLRGHHPTADKLYIAVTAGWLLGVMLTAILAPLSRCRWLLVVAMLQFPVHFCGMVLLRAANVPELQGTVVSENQWDFGETSAVLLLVISLSQVASRGGEFRRIRRELLGRRERAGFSARGREGESREAQA</sequence>
<keyword evidence="1" id="KW-0812">Transmembrane</keyword>
<dbReference type="EMBL" id="JANBVO010000026">
    <property type="protein sequence ID" value="KAJ9139476.1"/>
    <property type="molecule type" value="Genomic_DNA"/>
</dbReference>
<evidence type="ECO:0000313" key="2">
    <source>
        <dbReference type="EMBL" id="KAJ9139476.1"/>
    </source>
</evidence>
<feature type="transmembrane region" description="Helical" evidence="1">
    <location>
        <begin position="106"/>
        <end position="128"/>
    </location>
</feature>
<keyword evidence="1" id="KW-1133">Transmembrane helix</keyword>
<feature type="transmembrane region" description="Helical" evidence="1">
    <location>
        <begin position="276"/>
        <end position="294"/>
    </location>
</feature>
<keyword evidence="1" id="KW-0472">Membrane</keyword>
<feature type="transmembrane region" description="Helical" evidence="1">
    <location>
        <begin position="211"/>
        <end position="230"/>
    </location>
</feature>
<feature type="transmembrane region" description="Helical" evidence="1">
    <location>
        <begin position="160"/>
        <end position="180"/>
    </location>
</feature>
<feature type="transmembrane region" description="Helical" evidence="1">
    <location>
        <begin position="237"/>
        <end position="256"/>
    </location>
</feature>
<dbReference type="AlphaFoldDB" id="A0AA38VD75"/>
<accession>A0AA38VD75</accession>
<reference evidence="2" key="1">
    <citation type="submission" date="2022-07" db="EMBL/GenBank/DDBJ databases">
        <title>Fungi with potential for degradation of polypropylene.</title>
        <authorList>
            <person name="Gostincar C."/>
        </authorList>
    </citation>
    <scope>NUCLEOTIDE SEQUENCE</scope>
    <source>
        <strain evidence="2">EXF-13308</strain>
    </source>
</reference>
<evidence type="ECO:0000313" key="3">
    <source>
        <dbReference type="Proteomes" id="UP001174694"/>
    </source>
</evidence>
<feature type="transmembrane region" description="Helical" evidence="1">
    <location>
        <begin position="20"/>
        <end position="42"/>
    </location>
</feature>
<protein>
    <submittedName>
        <fullName evidence="2">Uncharacterized protein</fullName>
    </submittedName>
</protein>
<organism evidence="2 3">
    <name type="scientific">Pleurostoma richardsiae</name>
    <dbReference type="NCBI Taxonomy" id="41990"/>
    <lineage>
        <taxon>Eukaryota</taxon>
        <taxon>Fungi</taxon>
        <taxon>Dikarya</taxon>
        <taxon>Ascomycota</taxon>
        <taxon>Pezizomycotina</taxon>
        <taxon>Sordariomycetes</taxon>
        <taxon>Sordariomycetidae</taxon>
        <taxon>Calosphaeriales</taxon>
        <taxon>Pleurostomataceae</taxon>
        <taxon>Pleurostoma</taxon>
    </lineage>
</organism>
<dbReference type="Proteomes" id="UP001174694">
    <property type="component" value="Unassembled WGS sequence"/>
</dbReference>